<dbReference type="GO" id="GO:0008270">
    <property type="term" value="F:zinc ion binding"/>
    <property type="evidence" value="ECO:0007669"/>
    <property type="project" value="InterPro"/>
</dbReference>
<evidence type="ECO:0000313" key="9">
    <source>
        <dbReference type="Proteomes" id="UP000235005"/>
    </source>
</evidence>
<dbReference type="Pfam" id="PF00107">
    <property type="entry name" value="ADH_zinc_N"/>
    <property type="match status" value="1"/>
</dbReference>
<keyword evidence="9" id="KW-1185">Reference proteome</keyword>
<dbReference type="InterPro" id="IPR011032">
    <property type="entry name" value="GroES-like_sf"/>
</dbReference>
<sequence>MRVPAAGQPVANELIASCMSPCVNRPVHLIEPGCVFPARRTRYTETTWRTIGNGRIIFLRTWTDAKTTKTGRPTMSSMPQARIHAPDHIELDQVEMPAVGADDVLVQVARCGICGSDLAYARIGGIPGAASPFALGHEFAGTVVETGINVSNYQAGDRVVVNPDRGDNAIGSGGVQGAFASHIVYRGATTAAQGLLKLPDALDFETGALIEPLAVGMHAARQGRIRPGDKVAVLGAGPVGLASAIGARHLGAEQVVLVDLSERRLQVARELGFTALHAGRDGLAAQLRATHDVITNNPMLGEQPGTDVYIEATGVGAVLQDITTTARKGARIVVVGVHFAPVEFDMTNFLIRELQITASMAYPDEFPEVIDMLLSGTIDVRPLISHRFPLSRFKEAFAQAQQADQAVKVMVDCQH</sequence>
<dbReference type="PANTHER" id="PTHR43161">
    <property type="entry name" value="SORBITOL DEHYDROGENASE"/>
    <property type="match status" value="1"/>
</dbReference>
<dbReference type="InterPro" id="IPR013154">
    <property type="entry name" value="ADH-like_N"/>
</dbReference>
<dbReference type="PROSITE" id="PS00059">
    <property type="entry name" value="ADH_ZINC"/>
    <property type="match status" value="1"/>
</dbReference>
<reference evidence="8 9" key="1">
    <citation type="submission" date="2018-01" db="EMBL/GenBank/DDBJ databases">
        <title>The draft genome sequence of Halioglobus lutimaris HF004.</title>
        <authorList>
            <person name="Du Z.-J."/>
            <person name="Shi M.-J."/>
        </authorList>
    </citation>
    <scope>NUCLEOTIDE SEQUENCE [LARGE SCALE GENOMIC DNA]</scope>
    <source>
        <strain evidence="8 9">HF004</strain>
    </source>
</reference>
<dbReference type="PANTHER" id="PTHR43161:SF23">
    <property type="entry name" value="(R,R)-BUTANEDIOL DEHYDROGENASE-RELATED"/>
    <property type="match status" value="1"/>
</dbReference>
<dbReference type="Gene3D" id="3.40.50.720">
    <property type="entry name" value="NAD(P)-binding Rossmann-like Domain"/>
    <property type="match status" value="1"/>
</dbReference>
<proteinExistence type="inferred from homology"/>
<dbReference type="Gene3D" id="3.90.180.10">
    <property type="entry name" value="Medium-chain alcohol dehydrogenases, catalytic domain"/>
    <property type="match status" value="2"/>
</dbReference>
<dbReference type="InterPro" id="IPR036291">
    <property type="entry name" value="NAD(P)-bd_dom_sf"/>
</dbReference>
<keyword evidence="3 6" id="KW-0479">Metal-binding</keyword>
<name>A0A2N5X5E4_9GAMM</name>
<dbReference type="EMBL" id="PKUS01000005">
    <property type="protein sequence ID" value="PLW69715.1"/>
    <property type="molecule type" value="Genomic_DNA"/>
</dbReference>
<dbReference type="InterPro" id="IPR002328">
    <property type="entry name" value="ADH_Zn_CS"/>
</dbReference>
<evidence type="ECO:0000256" key="5">
    <source>
        <dbReference type="ARBA" id="ARBA00023002"/>
    </source>
</evidence>
<dbReference type="InterPro" id="IPR013149">
    <property type="entry name" value="ADH-like_C"/>
</dbReference>
<evidence type="ECO:0000259" key="7">
    <source>
        <dbReference type="SMART" id="SM00829"/>
    </source>
</evidence>
<comment type="caution">
    <text evidence="8">The sequence shown here is derived from an EMBL/GenBank/DDBJ whole genome shotgun (WGS) entry which is preliminary data.</text>
</comment>
<evidence type="ECO:0000256" key="3">
    <source>
        <dbReference type="ARBA" id="ARBA00022723"/>
    </source>
</evidence>
<evidence type="ECO:0000256" key="1">
    <source>
        <dbReference type="ARBA" id="ARBA00001947"/>
    </source>
</evidence>
<accession>A0A2N5X5E4</accession>
<evidence type="ECO:0000256" key="6">
    <source>
        <dbReference type="RuleBase" id="RU361277"/>
    </source>
</evidence>
<dbReference type="Proteomes" id="UP000235005">
    <property type="component" value="Unassembled WGS sequence"/>
</dbReference>
<evidence type="ECO:0000256" key="4">
    <source>
        <dbReference type="ARBA" id="ARBA00022833"/>
    </source>
</evidence>
<dbReference type="OrthoDB" id="9773078at2"/>
<dbReference type="SUPFAM" id="SSF50129">
    <property type="entry name" value="GroES-like"/>
    <property type="match status" value="1"/>
</dbReference>
<dbReference type="InterPro" id="IPR020843">
    <property type="entry name" value="ER"/>
</dbReference>
<comment type="cofactor">
    <cofactor evidence="1 6">
        <name>Zn(2+)</name>
        <dbReference type="ChEBI" id="CHEBI:29105"/>
    </cofactor>
</comment>
<evidence type="ECO:0000313" key="8">
    <source>
        <dbReference type="EMBL" id="PLW69715.1"/>
    </source>
</evidence>
<comment type="similarity">
    <text evidence="2 6">Belongs to the zinc-containing alcohol dehydrogenase family.</text>
</comment>
<dbReference type="Pfam" id="PF08240">
    <property type="entry name" value="ADH_N"/>
    <property type="match status" value="1"/>
</dbReference>
<keyword evidence="5" id="KW-0560">Oxidoreductase</keyword>
<dbReference type="SMART" id="SM00829">
    <property type="entry name" value="PKS_ER"/>
    <property type="match status" value="1"/>
</dbReference>
<evidence type="ECO:0000256" key="2">
    <source>
        <dbReference type="ARBA" id="ARBA00008072"/>
    </source>
</evidence>
<dbReference type="GO" id="GO:0000721">
    <property type="term" value="F:(R,R)-butanediol dehydrogenase activity"/>
    <property type="evidence" value="ECO:0007669"/>
    <property type="project" value="TreeGrafter"/>
</dbReference>
<dbReference type="AlphaFoldDB" id="A0A2N5X5E4"/>
<dbReference type="SUPFAM" id="SSF51735">
    <property type="entry name" value="NAD(P)-binding Rossmann-fold domains"/>
    <property type="match status" value="1"/>
</dbReference>
<organism evidence="8 9">
    <name type="scientific">Pseudohalioglobus lutimaris</name>
    <dbReference type="NCBI Taxonomy" id="1737061"/>
    <lineage>
        <taxon>Bacteria</taxon>
        <taxon>Pseudomonadati</taxon>
        <taxon>Pseudomonadota</taxon>
        <taxon>Gammaproteobacteria</taxon>
        <taxon>Cellvibrionales</taxon>
        <taxon>Halieaceae</taxon>
        <taxon>Pseudohalioglobus</taxon>
    </lineage>
</organism>
<feature type="domain" description="Enoyl reductase (ER)" evidence="7">
    <location>
        <begin position="84"/>
        <end position="411"/>
    </location>
</feature>
<keyword evidence="4 6" id="KW-0862">Zinc</keyword>
<dbReference type="GO" id="GO:0005737">
    <property type="term" value="C:cytoplasm"/>
    <property type="evidence" value="ECO:0007669"/>
    <property type="project" value="TreeGrafter"/>
</dbReference>
<gene>
    <name evidence="8" type="ORF">C0039_06835</name>
</gene>
<protein>
    <submittedName>
        <fullName evidence="8">Alcohol dehydrogenase</fullName>
    </submittedName>
</protein>
<dbReference type="GO" id="GO:0034079">
    <property type="term" value="P:butanediol biosynthetic process"/>
    <property type="evidence" value="ECO:0007669"/>
    <property type="project" value="TreeGrafter"/>
</dbReference>